<name>A0ABV8CGJ2_9GAMM</name>
<protein>
    <submittedName>
        <fullName evidence="1">Type I-F CRISPR-associated protein Csy1</fullName>
    </submittedName>
</protein>
<gene>
    <name evidence="1" type="ORF">ACFORL_09585</name>
</gene>
<evidence type="ECO:0000313" key="1">
    <source>
        <dbReference type="EMBL" id="MFC3909321.1"/>
    </source>
</evidence>
<keyword evidence="2" id="KW-1185">Reference proteome</keyword>
<dbReference type="RefSeq" id="WP_382343429.1">
    <property type="nucleotide sequence ID" value="NZ_JBHSAB010000023.1"/>
</dbReference>
<evidence type="ECO:0000313" key="2">
    <source>
        <dbReference type="Proteomes" id="UP001595758"/>
    </source>
</evidence>
<proteinExistence type="predicted"/>
<accession>A0ABV8CGJ2</accession>
<dbReference type="InterPro" id="IPR013397">
    <property type="entry name" value="CRISPR-assoc_prot_Csy1"/>
</dbReference>
<sequence>MEKNKTQLKSYIDKLIKSHSQNASLPIKTVEGKTVIDVFKFLEELLKKPTSGYFPESKRDCEALMILSSSHELEKKSTFSYEKSFKYACDINHPSICNIPSMLGISDVETEKLVSLIKNFNGNYLDYFHLFKTTDDGTNLDDFTTTKITKKIDEISINSTHGTIISHPAKMTNPYLKNPKLFFDNSIIKPDGFVRTGNIKVNFDLHINANKLIVFKFLSLMINDLPMLDYIKNKDSFSLARVFNVPEKKAMEWIEKFNQCLTSQNKNTSSHIKQVYFPIGSMYHLLSILSPSGLVFSLKDKIEDLNKRSKHAFLGRKALKKSILYSPGFSTLTNITITKHGGDHPKNISALNNKYQTIYLLDSSPPQLEQRNIHFPRQNFFINAIRFYDIREPLQKLHSIFKTGLDSAIPRQNLEIGRDHRLEEILDKIIIRRSAILTVAAQYRQETCNLPLHQKIWLCNEYQIERIEQQEWLDELCEEISNWIFAAYKKVIRKAVTLGSAEYEYIKAILITNREALR</sequence>
<dbReference type="Proteomes" id="UP001595758">
    <property type="component" value="Unassembled WGS sequence"/>
</dbReference>
<dbReference type="EMBL" id="JBHSAB010000023">
    <property type="protein sequence ID" value="MFC3909321.1"/>
    <property type="molecule type" value="Genomic_DNA"/>
</dbReference>
<dbReference type="Pfam" id="PF09611">
    <property type="entry name" value="Cas_Csy1"/>
    <property type="match status" value="1"/>
</dbReference>
<comment type="caution">
    <text evidence="1">The sequence shown here is derived from an EMBL/GenBank/DDBJ whole genome shotgun (WGS) entry which is preliminary data.</text>
</comment>
<organism evidence="1 2">
    <name type="scientific">Legionella dresdenensis</name>
    <dbReference type="NCBI Taxonomy" id="450200"/>
    <lineage>
        <taxon>Bacteria</taxon>
        <taxon>Pseudomonadati</taxon>
        <taxon>Pseudomonadota</taxon>
        <taxon>Gammaproteobacteria</taxon>
        <taxon>Legionellales</taxon>
        <taxon>Legionellaceae</taxon>
        <taxon>Legionella</taxon>
    </lineage>
</organism>
<reference evidence="2" key="1">
    <citation type="journal article" date="2019" name="Int. J. Syst. Evol. Microbiol.">
        <title>The Global Catalogue of Microorganisms (GCM) 10K type strain sequencing project: providing services to taxonomists for standard genome sequencing and annotation.</title>
        <authorList>
            <consortium name="The Broad Institute Genomics Platform"/>
            <consortium name="The Broad Institute Genome Sequencing Center for Infectious Disease"/>
            <person name="Wu L."/>
            <person name="Ma J."/>
        </authorList>
    </citation>
    <scope>NUCLEOTIDE SEQUENCE [LARGE SCALE GENOMIC DNA]</scope>
    <source>
        <strain evidence="2">CCUG 59858</strain>
    </source>
</reference>